<feature type="domain" description="Rieske" evidence="7">
    <location>
        <begin position="5"/>
        <end position="101"/>
    </location>
</feature>
<evidence type="ECO:0000256" key="3">
    <source>
        <dbReference type="ARBA" id="ARBA00023004"/>
    </source>
</evidence>
<keyword evidence="4" id="KW-0411">Iron-sulfur</keyword>
<keyword evidence="3" id="KW-0408">Iron</keyword>
<dbReference type="AlphaFoldDB" id="A0A1G1WNW0"/>
<proteinExistence type="inferred from homology"/>
<protein>
    <recommendedName>
        <fullName evidence="7">Rieske domain-containing protein</fullName>
    </recommendedName>
</protein>
<gene>
    <name evidence="8" type="ORF">A3F35_01170</name>
</gene>
<dbReference type="InterPro" id="IPR036922">
    <property type="entry name" value="Rieske_2Fe-2S_sf"/>
</dbReference>
<dbReference type="GO" id="GO:0051537">
    <property type="term" value="F:2 iron, 2 sulfur cluster binding"/>
    <property type="evidence" value="ECO:0007669"/>
    <property type="project" value="UniProtKB-KW"/>
</dbReference>
<dbReference type="PROSITE" id="PS51296">
    <property type="entry name" value="RIESKE"/>
    <property type="match status" value="1"/>
</dbReference>
<dbReference type="CDD" id="cd03528">
    <property type="entry name" value="Rieske_RO_ferredoxin"/>
    <property type="match status" value="1"/>
</dbReference>
<keyword evidence="2" id="KW-0479">Metal-binding</keyword>
<reference evidence="8 9" key="1">
    <citation type="journal article" date="2016" name="Nat. Commun.">
        <title>Thousands of microbial genomes shed light on interconnected biogeochemical processes in an aquifer system.</title>
        <authorList>
            <person name="Anantharaman K."/>
            <person name="Brown C.T."/>
            <person name="Hug L.A."/>
            <person name="Sharon I."/>
            <person name="Castelle C.J."/>
            <person name="Probst A.J."/>
            <person name="Thomas B.C."/>
            <person name="Singh A."/>
            <person name="Wilkins M.J."/>
            <person name="Karaoz U."/>
            <person name="Brodie E.L."/>
            <person name="Williams K.H."/>
            <person name="Hubbard S.S."/>
            <person name="Banfield J.F."/>
        </authorList>
    </citation>
    <scope>NUCLEOTIDE SEQUENCE [LARGE SCALE GENOMIC DNA]</scope>
</reference>
<evidence type="ECO:0000256" key="5">
    <source>
        <dbReference type="ARBA" id="ARBA00034078"/>
    </source>
</evidence>
<evidence type="ECO:0000256" key="6">
    <source>
        <dbReference type="ARBA" id="ARBA00038001"/>
    </source>
</evidence>
<dbReference type="EMBL" id="MHCZ01000037">
    <property type="protein sequence ID" value="OGY29301.1"/>
    <property type="molecule type" value="Genomic_DNA"/>
</dbReference>
<sequence>MSEFQKAAKLADIHEGEITLARLNGEELALFNLGGEVFATTNICTHEQCELDQNNIIEGDVVECTCHGSRFAIKTGALVGPPAAEPLKIYPTKVEGEDVYVEI</sequence>
<dbReference type="Proteomes" id="UP000178068">
    <property type="component" value="Unassembled WGS sequence"/>
</dbReference>
<comment type="caution">
    <text evidence="8">The sequence shown here is derived from an EMBL/GenBank/DDBJ whole genome shotgun (WGS) entry which is preliminary data.</text>
</comment>
<evidence type="ECO:0000313" key="8">
    <source>
        <dbReference type="EMBL" id="OGY29301.1"/>
    </source>
</evidence>
<evidence type="ECO:0000256" key="4">
    <source>
        <dbReference type="ARBA" id="ARBA00023014"/>
    </source>
</evidence>
<dbReference type="InterPro" id="IPR017941">
    <property type="entry name" value="Rieske_2Fe-2S"/>
</dbReference>
<comment type="similarity">
    <text evidence="6">Belongs to the bacterial ring-hydroxylating dioxygenase ferredoxin component family.</text>
</comment>
<dbReference type="Pfam" id="PF00355">
    <property type="entry name" value="Rieske"/>
    <property type="match status" value="1"/>
</dbReference>
<evidence type="ECO:0000256" key="1">
    <source>
        <dbReference type="ARBA" id="ARBA00022714"/>
    </source>
</evidence>
<keyword evidence="1" id="KW-0001">2Fe-2S</keyword>
<dbReference type="PANTHER" id="PTHR21496">
    <property type="entry name" value="FERREDOXIN-RELATED"/>
    <property type="match status" value="1"/>
</dbReference>
<comment type="cofactor">
    <cofactor evidence="5">
        <name>[2Fe-2S] cluster</name>
        <dbReference type="ChEBI" id="CHEBI:190135"/>
    </cofactor>
</comment>
<name>A0A1G1WNW0_9BACT</name>
<dbReference type="SUPFAM" id="SSF50022">
    <property type="entry name" value="ISP domain"/>
    <property type="match status" value="1"/>
</dbReference>
<evidence type="ECO:0000259" key="7">
    <source>
        <dbReference type="PROSITE" id="PS51296"/>
    </source>
</evidence>
<evidence type="ECO:0000313" key="9">
    <source>
        <dbReference type="Proteomes" id="UP000178068"/>
    </source>
</evidence>
<evidence type="ECO:0000256" key="2">
    <source>
        <dbReference type="ARBA" id="ARBA00022723"/>
    </source>
</evidence>
<dbReference type="PANTHER" id="PTHR21496:SF0">
    <property type="entry name" value="RIESKE DOMAIN-CONTAINING PROTEIN"/>
    <property type="match status" value="1"/>
</dbReference>
<dbReference type="GO" id="GO:0046872">
    <property type="term" value="F:metal ion binding"/>
    <property type="evidence" value="ECO:0007669"/>
    <property type="project" value="UniProtKB-KW"/>
</dbReference>
<accession>A0A1G1WNW0</accession>
<dbReference type="STRING" id="1802603.A3F35_01170"/>
<organism evidence="8 9">
    <name type="scientific">Candidatus Woykebacteria bacterium RIFCSPHIGHO2_12_FULL_45_10</name>
    <dbReference type="NCBI Taxonomy" id="1802603"/>
    <lineage>
        <taxon>Bacteria</taxon>
        <taxon>Candidatus Woykeibacteriota</taxon>
    </lineage>
</organism>
<dbReference type="Gene3D" id="2.102.10.10">
    <property type="entry name" value="Rieske [2Fe-2S] iron-sulphur domain"/>
    <property type="match status" value="1"/>
</dbReference>